<dbReference type="AlphaFoldDB" id="A0A0P0YQN4"/>
<dbReference type="InterPro" id="IPR001296">
    <property type="entry name" value="Glyco_trans_1"/>
</dbReference>
<reference evidence="2" key="1">
    <citation type="submission" date="2014-04" db="EMBL/GenBank/DDBJ databases">
        <authorList>
            <person name="Harrison E."/>
        </authorList>
    </citation>
    <scope>NUCLEOTIDE SEQUENCE</scope>
    <source>
        <strain evidence="2">5758</strain>
    </source>
</reference>
<keyword evidence="2" id="KW-0808">Transferase</keyword>
<proteinExistence type="predicted"/>
<reference evidence="2" key="2">
    <citation type="journal article" date="2015" name="Sci. Rep.">
        <title>Genetic analysis of capsular polysaccharide synthesis gene clusters in 79 capsular types of Klebsiella spp.</title>
        <authorList>
            <person name="Pan Y.J."/>
            <person name="Lin T.L."/>
            <person name="Chen C.T."/>
            <person name="Chen Y.Y."/>
            <person name="Hsieh P.F."/>
            <person name="Hsu C.R."/>
            <person name="Wu M.C."/>
            <person name="Wang J.T."/>
        </authorList>
    </citation>
    <scope>NUCLEOTIDE SEQUENCE</scope>
    <source>
        <strain evidence="2">5758</strain>
    </source>
</reference>
<organism evidence="2">
    <name type="scientific">Klebsiella sp. 5758</name>
    <dbReference type="NCBI Taxonomy" id="1497805"/>
    <lineage>
        <taxon>Bacteria</taxon>
        <taxon>Pseudomonadati</taxon>
        <taxon>Pseudomonadota</taxon>
        <taxon>Gammaproteobacteria</taxon>
        <taxon>Enterobacterales</taxon>
        <taxon>Enterobacteriaceae</taxon>
        <taxon>Klebsiella/Raoultella group</taxon>
        <taxon>Klebsiella</taxon>
    </lineage>
</organism>
<dbReference type="Pfam" id="PF00534">
    <property type="entry name" value="Glycos_transf_1"/>
    <property type="match status" value="1"/>
</dbReference>
<dbReference type="CDD" id="cd03801">
    <property type="entry name" value="GT4_PimA-like"/>
    <property type="match status" value="1"/>
</dbReference>
<evidence type="ECO:0000259" key="1">
    <source>
        <dbReference type="Pfam" id="PF00534"/>
    </source>
</evidence>
<dbReference type="EMBL" id="AB924566">
    <property type="protein sequence ID" value="BAT23520.1"/>
    <property type="molecule type" value="Genomic_DNA"/>
</dbReference>
<sequence length="365" mass="42295">MIKEVIILHDVDGRIYFDGIKQLLENGEIDEIKYYESIVIKRLLKKVVSRNISASDIRTFKNNLLFRLKIPFIKNKTILLGMAPYNVRFVWYGLLARKNNVIYHTSWPYWWTNNVPCKIPFFTNFLKNIFINYFKRFNFYYCGISKKSCESLGLHIANKNRIYTIPHAVDLSIFKGSTALSLERKSIKIAFVGRMVKEKGIHDLITLVKRCDSYFEFTFIGDGELLDLVKRELGEYKNVKITGRISDKNKIANLLSLSDVFILPSRKIEGWEELFGISLIEAMSAGLVVISTNHIGPTEIITNHVNGFIVNDDEKLVDNIYDLLKNMDFNSSCIQEVKRQARLKANEYSIDSISRKWGDLFDSIK</sequence>
<accession>A0A0P0YQN4</accession>
<evidence type="ECO:0000313" key="2">
    <source>
        <dbReference type="EMBL" id="BAT23520.1"/>
    </source>
</evidence>
<dbReference type="GO" id="GO:1901135">
    <property type="term" value="P:carbohydrate derivative metabolic process"/>
    <property type="evidence" value="ECO:0007669"/>
    <property type="project" value="UniProtKB-ARBA"/>
</dbReference>
<dbReference type="Gene3D" id="3.40.50.2000">
    <property type="entry name" value="Glycogen Phosphorylase B"/>
    <property type="match status" value="2"/>
</dbReference>
<protein>
    <submittedName>
        <fullName evidence="2">Putative glycosyltransferase</fullName>
    </submittedName>
</protein>
<dbReference type="PANTHER" id="PTHR12526">
    <property type="entry name" value="GLYCOSYLTRANSFERASE"/>
    <property type="match status" value="1"/>
</dbReference>
<name>A0A0P0YQN4_9ENTR</name>
<dbReference type="SUPFAM" id="SSF53756">
    <property type="entry name" value="UDP-Glycosyltransferase/glycogen phosphorylase"/>
    <property type="match status" value="1"/>
</dbReference>
<gene>
    <name evidence="2" type="primary">wckD</name>
</gene>
<dbReference type="GO" id="GO:0016757">
    <property type="term" value="F:glycosyltransferase activity"/>
    <property type="evidence" value="ECO:0007669"/>
    <property type="project" value="InterPro"/>
</dbReference>
<feature type="domain" description="Glycosyl transferase family 1" evidence="1">
    <location>
        <begin position="184"/>
        <end position="338"/>
    </location>
</feature>